<protein>
    <submittedName>
        <fullName evidence="3">EGF-like domain containing protein</fullName>
    </submittedName>
</protein>
<sequence>MRREHQAIPLSGACTGTAPRRPAALAAVLLALACLWTGRAEAEICWGKVSTSTLCCTGHGTCVSFNNCVCDTGYAGAECGYMPVRPDKSALDFGAVAVGSATSQYLLLSVMADTNGLSATLSGEGSGDYTVTSDCPSDFTAATMCVVTVGFSPTAVGSRPATLTLSATYTDTLGSGTKYITNFTLPMPLSGTGSTTVRAIAADPVAASRLYAAIVGSGVYASADGGATWTAATVQPSDTRLTALAIKPGDTATLFAATDGGGVFISRDSGLTWNACADTGLDSPNVLSLLVTGAGQLFAGTGAGVFTSGNDCASWTAQNTGLPQ</sequence>
<dbReference type="GO" id="GO:0010411">
    <property type="term" value="P:xyloglucan metabolic process"/>
    <property type="evidence" value="ECO:0007669"/>
    <property type="project" value="TreeGrafter"/>
</dbReference>
<dbReference type="EMBL" id="ALAO01000417">
    <property type="protein sequence ID" value="EKO37463.1"/>
    <property type="molecule type" value="Genomic_DNA"/>
</dbReference>
<dbReference type="AlphaFoldDB" id="K6H4N5"/>
<organism evidence="3 4">
    <name type="scientific">Solidesulfovibrio magneticus str. Maddingley MBC34</name>
    <dbReference type="NCBI Taxonomy" id="1206767"/>
    <lineage>
        <taxon>Bacteria</taxon>
        <taxon>Pseudomonadati</taxon>
        <taxon>Thermodesulfobacteriota</taxon>
        <taxon>Desulfovibrionia</taxon>
        <taxon>Desulfovibrionales</taxon>
        <taxon>Desulfovibrionaceae</taxon>
        <taxon>Solidesulfovibrio</taxon>
    </lineage>
</organism>
<evidence type="ECO:0000259" key="2">
    <source>
        <dbReference type="Pfam" id="PF07974"/>
    </source>
</evidence>
<comment type="caution">
    <text evidence="3">The sequence shown here is derived from an EMBL/GenBank/DDBJ whole genome shotgun (WGS) entry which is preliminary data.</text>
</comment>
<reference evidence="3 4" key="1">
    <citation type="submission" date="2012-07" db="EMBL/GenBank/DDBJ databases">
        <title>Draft genome sequence of Desulfovibrio magneticus str. Maddingley MBC34 obtained from a metagenomic sequence of a methanogenic enrichment isolated from coal-seam formation water in Victoria, Australia.</title>
        <authorList>
            <person name="Greenfield P."/>
            <person name="Hendry P."/>
            <person name="Li D."/>
            <person name="Rosewarne C.P."/>
            <person name="Tran-Dinh N."/>
            <person name="Elbourne L.D.H."/>
            <person name="Paulsen I.T."/>
            <person name="Midgley D.J."/>
        </authorList>
    </citation>
    <scope>NUCLEOTIDE SEQUENCE [LARGE SCALE GENOMIC DNA]</scope>
    <source>
        <strain evidence="4">Maddingley MBC34</strain>
    </source>
</reference>
<evidence type="ECO:0000256" key="1">
    <source>
        <dbReference type="ARBA" id="ARBA00023157"/>
    </source>
</evidence>
<evidence type="ECO:0000313" key="4">
    <source>
        <dbReference type="Proteomes" id="UP000006272"/>
    </source>
</evidence>
<dbReference type="InterPro" id="IPR013783">
    <property type="entry name" value="Ig-like_fold"/>
</dbReference>
<dbReference type="PROSITE" id="PS51257">
    <property type="entry name" value="PROKAR_LIPOPROTEIN"/>
    <property type="match status" value="1"/>
</dbReference>
<gene>
    <name evidence="3" type="ORF">B193_3862</name>
</gene>
<feature type="domain" description="Epidermal growth factor-like" evidence="2">
    <location>
        <begin position="55"/>
        <end position="79"/>
    </location>
</feature>
<proteinExistence type="predicted"/>
<dbReference type="Proteomes" id="UP000006272">
    <property type="component" value="Unassembled WGS sequence"/>
</dbReference>
<name>K6H4N5_9BACT</name>
<dbReference type="SUPFAM" id="SSF110296">
    <property type="entry name" value="Oligoxyloglucan reducing end-specific cellobiohydrolase"/>
    <property type="match status" value="1"/>
</dbReference>
<dbReference type="InterPro" id="IPR052025">
    <property type="entry name" value="Xyloglucanase_GH74"/>
</dbReference>
<dbReference type="Gene3D" id="2.60.40.10">
    <property type="entry name" value="Immunoglobulins"/>
    <property type="match status" value="1"/>
</dbReference>
<accession>K6H4N5</accession>
<dbReference type="PANTHER" id="PTHR43739:SF5">
    <property type="entry name" value="EXO-ALPHA-SIALIDASE"/>
    <property type="match status" value="1"/>
</dbReference>
<dbReference type="InterPro" id="IPR015943">
    <property type="entry name" value="WD40/YVTN_repeat-like_dom_sf"/>
</dbReference>
<dbReference type="Gene3D" id="2.130.10.10">
    <property type="entry name" value="YVTN repeat-like/Quinoprotein amine dehydrogenase"/>
    <property type="match status" value="2"/>
</dbReference>
<dbReference type="PATRIC" id="fig|1206767.3.peg.3758"/>
<dbReference type="PANTHER" id="PTHR43739">
    <property type="entry name" value="XYLOGLUCANASE (EUROFUNG)"/>
    <property type="match status" value="1"/>
</dbReference>
<dbReference type="Pfam" id="PF07974">
    <property type="entry name" value="EGF_2"/>
    <property type="match status" value="1"/>
</dbReference>
<dbReference type="InterPro" id="IPR013111">
    <property type="entry name" value="EGF_extracell"/>
</dbReference>
<evidence type="ECO:0000313" key="3">
    <source>
        <dbReference type="EMBL" id="EKO37463.1"/>
    </source>
</evidence>
<keyword evidence="1" id="KW-1015">Disulfide bond</keyword>